<dbReference type="Gene3D" id="3.40.50.10090">
    <property type="match status" value="2"/>
</dbReference>
<evidence type="ECO:0000259" key="1">
    <source>
        <dbReference type="Pfam" id="PF02602"/>
    </source>
</evidence>
<dbReference type="GO" id="GO:0006782">
    <property type="term" value="P:protoporphyrinogen IX biosynthetic process"/>
    <property type="evidence" value="ECO:0007669"/>
    <property type="project" value="UniProtKB-UniPathway"/>
</dbReference>
<dbReference type="GO" id="GO:0006780">
    <property type="term" value="P:uroporphyrinogen III biosynthetic process"/>
    <property type="evidence" value="ECO:0007669"/>
    <property type="project" value="InterPro"/>
</dbReference>
<dbReference type="PANTHER" id="PTHR12390">
    <property type="entry name" value="UROPORPHYRINOGEN III SYNTHASE"/>
    <property type="match status" value="1"/>
</dbReference>
<proteinExistence type="predicted"/>
<accession>A0A8H6TAJ2</accession>
<dbReference type="InterPro" id="IPR039793">
    <property type="entry name" value="UROS/Hem4"/>
</dbReference>
<gene>
    <name evidence="2" type="ORF">MIND_00247100</name>
</gene>
<dbReference type="SUPFAM" id="SSF69618">
    <property type="entry name" value="HemD-like"/>
    <property type="match status" value="1"/>
</dbReference>
<dbReference type="RefSeq" id="XP_037224448.1">
    <property type="nucleotide sequence ID" value="XM_037359353.1"/>
</dbReference>
<dbReference type="UniPathway" id="UPA00251">
    <property type="reaction ID" value="UER00320"/>
</dbReference>
<dbReference type="AlphaFoldDB" id="A0A8H6TAJ2"/>
<dbReference type="OrthoDB" id="5595751at2759"/>
<keyword evidence="3" id="KW-1185">Reference proteome</keyword>
<reference evidence="2" key="1">
    <citation type="submission" date="2020-05" db="EMBL/GenBank/DDBJ databases">
        <title>Mycena genomes resolve the evolution of fungal bioluminescence.</title>
        <authorList>
            <person name="Tsai I.J."/>
        </authorList>
    </citation>
    <scope>NUCLEOTIDE SEQUENCE</scope>
    <source>
        <strain evidence="2">171206Taipei</strain>
    </source>
</reference>
<dbReference type="GeneID" id="59341869"/>
<comment type="caution">
    <text evidence="2">The sequence shown here is derived from an EMBL/GenBank/DDBJ whole genome shotgun (WGS) entry which is preliminary data.</text>
</comment>
<dbReference type="InterPro" id="IPR036108">
    <property type="entry name" value="4pyrrol_syn_uPrphyn_synt_sf"/>
</dbReference>
<dbReference type="GO" id="GO:0005829">
    <property type="term" value="C:cytosol"/>
    <property type="evidence" value="ECO:0007669"/>
    <property type="project" value="TreeGrafter"/>
</dbReference>
<organism evidence="2 3">
    <name type="scientific">Mycena indigotica</name>
    <dbReference type="NCBI Taxonomy" id="2126181"/>
    <lineage>
        <taxon>Eukaryota</taxon>
        <taxon>Fungi</taxon>
        <taxon>Dikarya</taxon>
        <taxon>Basidiomycota</taxon>
        <taxon>Agaricomycotina</taxon>
        <taxon>Agaricomycetes</taxon>
        <taxon>Agaricomycetidae</taxon>
        <taxon>Agaricales</taxon>
        <taxon>Marasmiineae</taxon>
        <taxon>Mycenaceae</taxon>
        <taxon>Mycena</taxon>
    </lineage>
</organism>
<dbReference type="InterPro" id="IPR003754">
    <property type="entry name" value="4pyrrol_synth_uPrphyn_synth"/>
</dbReference>
<sequence>MVSDNILFLRTPDSPDRYETTFSSTGYTTASVSVLETAFVNGESLTQLMRRGSEHSGVIITSGRGCDAWDNAIRELQTAFSDLNDLHWRTIPFYVVGKSSASKLIHTRSSYPDSPFAPLDIRGESTGNSEQLAQFITADFSSPPSTPLLYLTGDKNRDTLQEFLHAKGFQLSSFQVYQTQGSSTFAQDLKLVVEKLSNGNIWWIVFFAPSAAAFVVPFLREHFELPSRTARVAAIGPTTFNFLQQELGIKVDAVARKPTPDSLLAAISDASPIDS</sequence>
<dbReference type="Proteomes" id="UP000636479">
    <property type="component" value="Unassembled WGS sequence"/>
</dbReference>
<dbReference type="GO" id="GO:0004852">
    <property type="term" value="F:uroporphyrinogen-III synthase activity"/>
    <property type="evidence" value="ECO:0007669"/>
    <property type="project" value="InterPro"/>
</dbReference>
<name>A0A8H6TAJ2_9AGAR</name>
<evidence type="ECO:0000313" key="3">
    <source>
        <dbReference type="Proteomes" id="UP000636479"/>
    </source>
</evidence>
<dbReference type="PANTHER" id="PTHR12390:SF0">
    <property type="entry name" value="UROPORPHYRINOGEN-III SYNTHASE"/>
    <property type="match status" value="1"/>
</dbReference>
<dbReference type="EMBL" id="JACAZF010000002">
    <property type="protein sequence ID" value="KAF7312340.1"/>
    <property type="molecule type" value="Genomic_DNA"/>
</dbReference>
<dbReference type="CDD" id="cd06578">
    <property type="entry name" value="HemD"/>
    <property type="match status" value="1"/>
</dbReference>
<feature type="domain" description="Tetrapyrrole biosynthesis uroporphyrinogen III synthase" evidence="1">
    <location>
        <begin position="16"/>
        <end position="264"/>
    </location>
</feature>
<dbReference type="Pfam" id="PF02602">
    <property type="entry name" value="HEM4"/>
    <property type="match status" value="1"/>
</dbReference>
<evidence type="ECO:0000313" key="2">
    <source>
        <dbReference type="EMBL" id="KAF7312340.1"/>
    </source>
</evidence>
<protein>
    <submittedName>
        <fullName evidence="2">Uroporphyrinogen-III synthase</fullName>
    </submittedName>
</protein>